<evidence type="ECO:0000256" key="1">
    <source>
        <dbReference type="SAM" id="SignalP"/>
    </source>
</evidence>
<name>A0A1G5Y2C9_9BACT</name>
<dbReference type="RefSeq" id="WP_092730003.1">
    <property type="nucleotide sequence ID" value="NZ_FMXE01000013.1"/>
</dbReference>
<keyword evidence="3" id="KW-1185">Reference proteome</keyword>
<protein>
    <submittedName>
        <fullName evidence="2">Uncharacterized protein</fullName>
    </submittedName>
</protein>
<proteinExistence type="predicted"/>
<dbReference type="EMBL" id="FMXE01000013">
    <property type="protein sequence ID" value="SDA76883.1"/>
    <property type="molecule type" value="Genomic_DNA"/>
</dbReference>
<dbReference type="STRING" id="279824.SAMN03080617_02218"/>
<evidence type="ECO:0000313" key="3">
    <source>
        <dbReference type="Proteomes" id="UP000198756"/>
    </source>
</evidence>
<dbReference type="AlphaFoldDB" id="A0A1G5Y2C9"/>
<gene>
    <name evidence="2" type="ORF">SAMN03080617_02218</name>
</gene>
<sequence length="70" mass="7577">MRKFKSFFAKLGIALAIPAFLTFQPIESEAQTYSYGIIVARQKVPVPGGHVVQDVCKHGPGFCGPTSPIQ</sequence>
<reference evidence="3" key="1">
    <citation type="submission" date="2016-10" db="EMBL/GenBank/DDBJ databases">
        <authorList>
            <person name="Varghese N."/>
            <person name="Submissions S."/>
        </authorList>
    </citation>
    <scope>NUCLEOTIDE SEQUENCE [LARGE SCALE GENOMIC DNA]</scope>
    <source>
        <strain evidence="3">DSM 22703</strain>
    </source>
</reference>
<keyword evidence="1" id="KW-0732">Signal</keyword>
<evidence type="ECO:0000313" key="2">
    <source>
        <dbReference type="EMBL" id="SDA76883.1"/>
    </source>
</evidence>
<dbReference type="Proteomes" id="UP000198756">
    <property type="component" value="Unassembled WGS sequence"/>
</dbReference>
<accession>A0A1G5Y2C9</accession>
<feature type="chain" id="PRO_5011792231" evidence="1">
    <location>
        <begin position="31"/>
        <end position="70"/>
    </location>
</feature>
<feature type="signal peptide" evidence="1">
    <location>
        <begin position="1"/>
        <end position="30"/>
    </location>
</feature>
<organism evidence="2 3">
    <name type="scientific">Algoriphagus alkaliphilus</name>
    <dbReference type="NCBI Taxonomy" id="279824"/>
    <lineage>
        <taxon>Bacteria</taxon>
        <taxon>Pseudomonadati</taxon>
        <taxon>Bacteroidota</taxon>
        <taxon>Cytophagia</taxon>
        <taxon>Cytophagales</taxon>
        <taxon>Cyclobacteriaceae</taxon>
        <taxon>Algoriphagus</taxon>
    </lineage>
</organism>